<evidence type="ECO:0000313" key="3">
    <source>
        <dbReference type="Proteomes" id="UP000265520"/>
    </source>
</evidence>
<accession>A0A392VYB8</accession>
<name>A0A392VYB8_9FABA</name>
<feature type="region of interest" description="Disordered" evidence="1">
    <location>
        <begin position="12"/>
        <end position="35"/>
    </location>
</feature>
<protein>
    <submittedName>
        <fullName evidence="2">Uncharacterized protein</fullName>
    </submittedName>
</protein>
<dbReference type="EMBL" id="LXQA011302074">
    <property type="protein sequence ID" value="MCI92472.1"/>
    <property type="molecule type" value="Genomic_DNA"/>
</dbReference>
<reference evidence="2 3" key="1">
    <citation type="journal article" date="2018" name="Front. Plant Sci.">
        <title>Red Clover (Trifolium pratense) and Zigzag Clover (T. medium) - A Picture of Genomic Similarities and Differences.</title>
        <authorList>
            <person name="Dluhosova J."/>
            <person name="Istvanek J."/>
            <person name="Nedelnik J."/>
            <person name="Repkova J."/>
        </authorList>
    </citation>
    <scope>NUCLEOTIDE SEQUENCE [LARGE SCALE GENOMIC DNA]</scope>
    <source>
        <strain evidence="3">cv. 10/8</strain>
        <tissue evidence="2">Leaf</tissue>
    </source>
</reference>
<dbReference type="AlphaFoldDB" id="A0A392VYB8"/>
<comment type="caution">
    <text evidence="2">The sequence shown here is derived from an EMBL/GenBank/DDBJ whole genome shotgun (WGS) entry which is preliminary data.</text>
</comment>
<feature type="non-terminal residue" evidence="2">
    <location>
        <position position="35"/>
    </location>
</feature>
<evidence type="ECO:0000256" key="1">
    <source>
        <dbReference type="SAM" id="MobiDB-lite"/>
    </source>
</evidence>
<organism evidence="2 3">
    <name type="scientific">Trifolium medium</name>
    <dbReference type="NCBI Taxonomy" id="97028"/>
    <lineage>
        <taxon>Eukaryota</taxon>
        <taxon>Viridiplantae</taxon>
        <taxon>Streptophyta</taxon>
        <taxon>Embryophyta</taxon>
        <taxon>Tracheophyta</taxon>
        <taxon>Spermatophyta</taxon>
        <taxon>Magnoliopsida</taxon>
        <taxon>eudicotyledons</taxon>
        <taxon>Gunneridae</taxon>
        <taxon>Pentapetalae</taxon>
        <taxon>rosids</taxon>
        <taxon>fabids</taxon>
        <taxon>Fabales</taxon>
        <taxon>Fabaceae</taxon>
        <taxon>Papilionoideae</taxon>
        <taxon>50 kb inversion clade</taxon>
        <taxon>NPAAA clade</taxon>
        <taxon>Hologalegina</taxon>
        <taxon>IRL clade</taxon>
        <taxon>Trifolieae</taxon>
        <taxon>Trifolium</taxon>
    </lineage>
</organism>
<evidence type="ECO:0000313" key="2">
    <source>
        <dbReference type="EMBL" id="MCI92472.1"/>
    </source>
</evidence>
<keyword evidence="3" id="KW-1185">Reference proteome</keyword>
<dbReference type="Proteomes" id="UP000265520">
    <property type="component" value="Unassembled WGS sequence"/>
</dbReference>
<sequence length="35" mass="3362">MNSFFTFTPKWGGGGGGGGRGGGRGGGGYGGFIHL</sequence>
<proteinExistence type="predicted"/>